<dbReference type="Pfam" id="PF00881">
    <property type="entry name" value="Nitroreductase"/>
    <property type="match status" value="1"/>
</dbReference>
<dbReference type="SUPFAM" id="SSF55469">
    <property type="entry name" value="FMN-dependent nitroreductase-like"/>
    <property type="match status" value="1"/>
</dbReference>
<sequence length="178" mass="20247">MELDTIINTRRSIRKYKNQPIEIEKVKKIIKAAVEAESWKNSQTARYHIITSKELLIEFKKTCLPEFNQENCKDAPVLIVSTFIKNRSGFERDGTASNELGNGWGCYDLGIHNQNLILKATELGIGSLIMGIRDEKKIRTLLNIPASEIIVSVIALGVSDIEPERPKRKNIDEICKFY</sequence>
<evidence type="ECO:0000313" key="4">
    <source>
        <dbReference type="EMBL" id="GFI42183.1"/>
    </source>
</evidence>
<evidence type="ECO:0000256" key="2">
    <source>
        <dbReference type="ARBA" id="ARBA00023002"/>
    </source>
</evidence>
<dbReference type="PANTHER" id="PTHR43673">
    <property type="entry name" value="NAD(P)H NITROREDUCTASE YDGI-RELATED"/>
    <property type="match status" value="1"/>
</dbReference>
<proteinExistence type="inferred from homology"/>
<evidence type="ECO:0000313" key="5">
    <source>
        <dbReference type="Proteomes" id="UP000490821"/>
    </source>
</evidence>
<dbReference type="AlphaFoldDB" id="A0A829ZCQ2"/>
<dbReference type="PANTHER" id="PTHR43673:SF10">
    <property type="entry name" value="NADH DEHYDROGENASE_NAD(P)H NITROREDUCTASE XCC3605-RELATED"/>
    <property type="match status" value="1"/>
</dbReference>
<dbReference type="Gene3D" id="3.40.109.10">
    <property type="entry name" value="NADH Oxidase"/>
    <property type="match status" value="1"/>
</dbReference>
<protein>
    <recommendedName>
        <fullName evidence="3">Nitroreductase domain-containing protein</fullName>
    </recommendedName>
</protein>
<organism evidence="4 5">
    <name type="scientific">Thomasclavelia cocleata</name>
    <dbReference type="NCBI Taxonomy" id="69824"/>
    <lineage>
        <taxon>Bacteria</taxon>
        <taxon>Bacillati</taxon>
        <taxon>Bacillota</taxon>
        <taxon>Erysipelotrichia</taxon>
        <taxon>Erysipelotrichales</taxon>
        <taxon>Coprobacillaceae</taxon>
        <taxon>Thomasclavelia</taxon>
    </lineage>
</organism>
<dbReference type="RefSeq" id="WP_172473279.1">
    <property type="nucleotide sequence ID" value="NZ_BLMI01000272.1"/>
</dbReference>
<dbReference type="GO" id="GO:0016491">
    <property type="term" value="F:oxidoreductase activity"/>
    <property type="evidence" value="ECO:0007669"/>
    <property type="project" value="UniProtKB-KW"/>
</dbReference>
<name>A0A829ZCQ2_9FIRM</name>
<reference evidence="4 5" key="1">
    <citation type="journal article" date="2020" name="Microbiome">
        <title>Single-cell genomics of uncultured bacteria reveals dietary fiber responders in the mouse gut microbiota.</title>
        <authorList>
            <person name="Chijiiwa R."/>
            <person name="Hosokawa M."/>
            <person name="Kogawa M."/>
            <person name="Nishikawa Y."/>
            <person name="Ide K."/>
            <person name="Sakanashi C."/>
            <person name="Takahashi K."/>
            <person name="Takeyama H."/>
        </authorList>
    </citation>
    <scope>NUCLEOTIDE SEQUENCE [LARGE SCALE GENOMIC DNA]</scope>
    <source>
        <strain evidence="4">IMSAGC_017</strain>
    </source>
</reference>
<evidence type="ECO:0000256" key="1">
    <source>
        <dbReference type="ARBA" id="ARBA00007118"/>
    </source>
</evidence>
<dbReference type="InterPro" id="IPR029479">
    <property type="entry name" value="Nitroreductase"/>
</dbReference>
<feature type="domain" description="Nitroreductase" evidence="3">
    <location>
        <begin position="7"/>
        <end position="157"/>
    </location>
</feature>
<gene>
    <name evidence="4" type="ORF">IMSAGC017_02230</name>
</gene>
<dbReference type="EMBL" id="BLMI01000272">
    <property type="protein sequence ID" value="GFI42183.1"/>
    <property type="molecule type" value="Genomic_DNA"/>
</dbReference>
<evidence type="ECO:0000259" key="3">
    <source>
        <dbReference type="Pfam" id="PF00881"/>
    </source>
</evidence>
<dbReference type="Proteomes" id="UP000490821">
    <property type="component" value="Unassembled WGS sequence"/>
</dbReference>
<accession>A0A829ZCQ2</accession>
<keyword evidence="2" id="KW-0560">Oxidoreductase</keyword>
<comment type="caution">
    <text evidence="4">The sequence shown here is derived from an EMBL/GenBank/DDBJ whole genome shotgun (WGS) entry which is preliminary data.</text>
</comment>
<dbReference type="InterPro" id="IPR000415">
    <property type="entry name" value="Nitroreductase-like"/>
</dbReference>
<comment type="similarity">
    <text evidence="1">Belongs to the nitroreductase family.</text>
</comment>